<feature type="non-terminal residue" evidence="1">
    <location>
        <position position="1"/>
    </location>
</feature>
<evidence type="ECO:0000313" key="1">
    <source>
        <dbReference type="EMBL" id="KAG5463032.1"/>
    </source>
</evidence>
<protein>
    <recommendedName>
        <fullName evidence="3">EF-hand domain-containing protein</fullName>
    </recommendedName>
</protein>
<dbReference type="AlphaFoldDB" id="A0A8H8A127"/>
<organism evidence="1 2">
    <name type="scientific">Olpidium bornovanus</name>
    <dbReference type="NCBI Taxonomy" id="278681"/>
    <lineage>
        <taxon>Eukaryota</taxon>
        <taxon>Fungi</taxon>
        <taxon>Fungi incertae sedis</taxon>
        <taxon>Olpidiomycota</taxon>
        <taxon>Olpidiomycotina</taxon>
        <taxon>Olpidiomycetes</taxon>
        <taxon>Olpidiales</taxon>
        <taxon>Olpidiaceae</taxon>
        <taxon>Olpidium</taxon>
    </lineage>
</organism>
<dbReference type="Proteomes" id="UP000673691">
    <property type="component" value="Unassembled WGS sequence"/>
</dbReference>
<gene>
    <name evidence="1" type="ORF">BJ554DRAFT_2252</name>
</gene>
<dbReference type="OrthoDB" id="10585671at2759"/>
<dbReference type="EMBL" id="JAEFCI010001248">
    <property type="protein sequence ID" value="KAG5463032.1"/>
    <property type="molecule type" value="Genomic_DNA"/>
</dbReference>
<reference evidence="1 2" key="1">
    <citation type="journal article" name="Sci. Rep.">
        <title>Genome-scale phylogenetic analyses confirm Olpidium as the closest living zoosporic fungus to the non-flagellated, terrestrial fungi.</title>
        <authorList>
            <person name="Chang Y."/>
            <person name="Rochon D."/>
            <person name="Sekimoto S."/>
            <person name="Wang Y."/>
            <person name="Chovatia M."/>
            <person name="Sandor L."/>
            <person name="Salamov A."/>
            <person name="Grigoriev I.V."/>
            <person name="Stajich J.E."/>
            <person name="Spatafora J.W."/>
        </authorList>
    </citation>
    <scope>NUCLEOTIDE SEQUENCE [LARGE SCALE GENOMIC DNA]</scope>
    <source>
        <strain evidence="1">S191</strain>
    </source>
</reference>
<accession>A0A8H8A127</accession>
<evidence type="ECO:0000313" key="2">
    <source>
        <dbReference type="Proteomes" id="UP000673691"/>
    </source>
</evidence>
<sequence>IENAKIPGHDLIVKDGARRNVYAGTVVGNDDDGSLEHDVVAERDVARYGKVVQLEDVRGPGEPGQEVGDLLKVVSELHVGYRGEQAPRVHRQLAVVQRVQIRGDQEQVRSRLDWQEARPRHVDAVRAFEMFDRRADGRLQLDDLLALVGRLVVYDDVQIELLVLQDALDRLQVDPDVIGVKDLEFLDGLEILDLSTKKDVRSQKTHVLGRHLRDLEQPYVALVIDEGSSLYVGLSLVRQFHQELRARLLHVRQYRCDPTPGGVNSRQITGREKILPLTKINDGSQVVHVADEQVLLAVGNQLVQLTRIVEALEQIAVAGRVPVADLAVRVTRDRKKGLLVYTWVAGLVEGDDVDVVPGVPPDDPLGVVARKFDREILRIRPSLPLYLNLADSQIQECHAVPDLDRGLGPDAAHRGSKTAIELEHHQLVEQHPAGSFVGRRREAAVRNNLLRGVDLVPVTVLTRRGISSADISSVRSATAHVTPGMTTPIAADNFFPSFRLPPRDAEMRVRARETIDNPTKFRTAAHLCILRIGDQLVKRRAHVSGGLQGLDSAEIRLAN</sequence>
<name>A0A8H8A127_9FUNG</name>
<keyword evidence="2" id="KW-1185">Reference proteome</keyword>
<evidence type="ECO:0008006" key="3">
    <source>
        <dbReference type="Google" id="ProtNLM"/>
    </source>
</evidence>
<proteinExistence type="predicted"/>
<comment type="caution">
    <text evidence="1">The sequence shown here is derived from an EMBL/GenBank/DDBJ whole genome shotgun (WGS) entry which is preliminary data.</text>
</comment>